<dbReference type="InterPro" id="IPR029063">
    <property type="entry name" value="SAM-dependent_MTases_sf"/>
</dbReference>
<keyword evidence="1 4" id="KW-0489">Methyltransferase</keyword>
<evidence type="ECO:0000256" key="1">
    <source>
        <dbReference type="ARBA" id="ARBA00022603"/>
    </source>
</evidence>
<keyword evidence="2" id="KW-0808">Transferase</keyword>
<evidence type="ECO:0000256" key="3">
    <source>
        <dbReference type="SAM" id="MobiDB-lite"/>
    </source>
</evidence>
<dbReference type="PANTHER" id="PTHR43619:SF2">
    <property type="entry name" value="S-ADENOSYL-L-METHIONINE-DEPENDENT METHYLTRANSFERASES SUPERFAMILY PROTEIN"/>
    <property type="match status" value="1"/>
</dbReference>
<evidence type="ECO:0000256" key="2">
    <source>
        <dbReference type="ARBA" id="ARBA00022679"/>
    </source>
</evidence>
<dbReference type="GO" id="GO:0032259">
    <property type="term" value="P:methylation"/>
    <property type="evidence" value="ECO:0007669"/>
    <property type="project" value="UniProtKB-KW"/>
</dbReference>
<name>A0ABR2YAG9_9PEZI</name>
<accession>A0ABR2YAG9</accession>
<dbReference type="GO" id="GO:0008168">
    <property type="term" value="F:methyltransferase activity"/>
    <property type="evidence" value="ECO:0007669"/>
    <property type="project" value="UniProtKB-KW"/>
</dbReference>
<evidence type="ECO:0000313" key="4">
    <source>
        <dbReference type="EMBL" id="KAK9784127.1"/>
    </source>
</evidence>
<dbReference type="PANTHER" id="PTHR43619">
    <property type="entry name" value="S-ADENOSYL-L-METHIONINE-DEPENDENT METHYLTRANSFERASE YKTD-RELATED"/>
    <property type="match status" value="1"/>
</dbReference>
<feature type="region of interest" description="Disordered" evidence="3">
    <location>
        <begin position="15"/>
        <end position="34"/>
    </location>
</feature>
<proteinExistence type="predicted"/>
<keyword evidence="5" id="KW-1185">Reference proteome</keyword>
<dbReference type="Gene3D" id="3.40.50.150">
    <property type="entry name" value="Vaccinia Virus protein VP39"/>
    <property type="match status" value="1"/>
</dbReference>
<dbReference type="Pfam" id="PF04072">
    <property type="entry name" value="LCM"/>
    <property type="match status" value="1"/>
</dbReference>
<reference evidence="4 5" key="1">
    <citation type="submission" date="2024-02" db="EMBL/GenBank/DDBJ databases">
        <title>First draft genome assembly of two strains of Seiridium cardinale.</title>
        <authorList>
            <person name="Emiliani G."/>
            <person name="Scali E."/>
        </authorList>
    </citation>
    <scope>NUCLEOTIDE SEQUENCE [LARGE SCALE GENOMIC DNA]</scope>
    <source>
        <strain evidence="4 5">BM-138-000479</strain>
    </source>
</reference>
<evidence type="ECO:0000313" key="5">
    <source>
        <dbReference type="Proteomes" id="UP001465668"/>
    </source>
</evidence>
<dbReference type="InterPro" id="IPR007213">
    <property type="entry name" value="Ppm1/Ppm2/Tcmp"/>
</dbReference>
<organism evidence="4 5">
    <name type="scientific">Seiridium cardinale</name>
    <dbReference type="NCBI Taxonomy" id="138064"/>
    <lineage>
        <taxon>Eukaryota</taxon>
        <taxon>Fungi</taxon>
        <taxon>Dikarya</taxon>
        <taxon>Ascomycota</taxon>
        <taxon>Pezizomycotina</taxon>
        <taxon>Sordariomycetes</taxon>
        <taxon>Xylariomycetidae</taxon>
        <taxon>Amphisphaeriales</taxon>
        <taxon>Sporocadaceae</taxon>
        <taxon>Seiridium</taxon>
    </lineage>
</organism>
<protein>
    <submittedName>
        <fullName evidence="4">S-adenosyl-L-methionine-dependent methyltransferase</fullName>
    </submittedName>
</protein>
<comment type="caution">
    <text evidence="4">The sequence shown here is derived from an EMBL/GenBank/DDBJ whole genome shotgun (WGS) entry which is preliminary data.</text>
</comment>
<dbReference type="EMBL" id="JARVKM010000001">
    <property type="protein sequence ID" value="KAK9784127.1"/>
    <property type="molecule type" value="Genomic_DNA"/>
</dbReference>
<dbReference type="SUPFAM" id="SSF53335">
    <property type="entry name" value="S-adenosyl-L-methionine-dependent methyltransferases"/>
    <property type="match status" value="1"/>
</dbReference>
<sequence>MFYLAPFPSRTYSNEQSSRGFCKPATSPASKELAGKRMAGPGPYLAGKREIKNSSMTGSTPKEKIHVKGVEQILLPVVLFKARDSQNPTPILGDPYAKQLLDRCDVDLDATHFSFTTDDCYVTWIANCSKRCGLDCRYFRVEHRPENEVRWIDLDQIMVVDLRNRLIPGPVEGDYALRTLDVTNEGWFRNVPADRPTMIITEGLVPYLEPEQGQKLIHDLVDYFGGPSTETGRKSQLVFDTLGSLSVRLTGYIKAPRTSKAALRWGVDEPERIQELHPRLAFKDRVLWSEYMSSHPPFFGKYGTAAASAMPSSEKNIQL</sequence>
<dbReference type="Proteomes" id="UP001465668">
    <property type="component" value="Unassembled WGS sequence"/>
</dbReference>
<gene>
    <name evidence="4" type="ORF">SCAR479_00686</name>
</gene>